<proteinExistence type="predicted"/>
<keyword evidence="3" id="KW-1185">Reference proteome</keyword>
<organism evidence="2 3">
    <name type="scientific">Cerrena zonata</name>
    <dbReference type="NCBI Taxonomy" id="2478898"/>
    <lineage>
        <taxon>Eukaryota</taxon>
        <taxon>Fungi</taxon>
        <taxon>Dikarya</taxon>
        <taxon>Basidiomycota</taxon>
        <taxon>Agaricomycotina</taxon>
        <taxon>Agaricomycetes</taxon>
        <taxon>Polyporales</taxon>
        <taxon>Cerrenaceae</taxon>
        <taxon>Cerrena</taxon>
    </lineage>
</organism>
<gene>
    <name evidence="2" type="ORF">QCA50_021028</name>
</gene>
<dbReference type="EMBL" id="JASBNA010000142">
    <property type="protein sequence ID" value="KAK7676017.1"/>
    <property type="molecule type" value="Genomic_DNA"/>
</dbReference>
<protein>
    <submittedName>
        <fullName evidence="2">Uncharacterized protein</fullName>
    </submittedName>
</protein>
<evidence type="ECO:0000313" key="2">
    <source>
        <dbReference type="EMBL" id="KAK7676017.1"/>
    </source>
</evidence>
<comment type="caution">
    <text evidence="2">The sequence shown here is derived from an EMBL/GenBank/DDBJ whole genome shotgun (WGS) entry which is preliminary data.</text>
</comment>
<reference evidence="2 3" key="1">
    <citation type="submission" date="2022-09" db="EMBL/GenBank/DDBJ databases">
        <authorList>
            <person name="Palmer J.M."/>
        </authorList>
    </citation>
    <scope>NUCLEOTIDE SEQUENCE [LARGE SCALE GENOMIC DNA]</scope>
    <source>
        <strain evidence="2 3">DSM 7382</strain>
    </source>
</reference>
<dbReference type="Proteomes" id="UP001385951">
    <property type="component" value="Unassembled WGS sequence"/>
</dbReference>
<keyword evidence="1" id="KW-0472">Membrane</keyword>
<dbReference type="AlphaFoldDB" id="A0AAW0FFK0"/>
<keyword evidence="1" id="KW-1133">Transmembrane helix</keyword>
<name>A0AAW0FFK0_9APHY</name>
<sequence>MVQFHSHIFKATTAVRHSVSYFVIEYSGISQFHSEPGFALVDNPYSMFLRKRAVFSTRNEFGYLDITCSFGGGYIHLYMISLALTPAAPSQAIRAIQSPAYFIFFAISPLLLLF</sequence>
<evidence type="ECO:0000256" key="1">
    <source>
        <dbReference type="SAM" id="Phobius"/>
    </source>
</evidence>
<feature type="transmembrane region" description="Helical" evidence="1">
    <location>
        <begin position="61"/>
        <end position="80"/>
    </location>
</feature>
<accession>A0AAW0FFK0</accession>
<keyword evidence="1" id="KW-0812">Transmembrane</keyword>
<evidence type="ECO:0000313" key="3">
    <source>
        <dbReference type="Proteomes" id="UP001385951"/>
    </source>
</evidence>
<feature type="transmembrane region" description="Helical" evidence="1">
    <location>
        <begin position="92"/>
        <end position="113"/>
    </location>
</feature>